<feature type="binding site" evidence="8">
    <location>
        <position position="476"/>
    </location>
    <ligand>
        <name>Mn(2+)</name>
        <dbReference type="ChEBI" id="CHEBI:29035"/>
    </ligand>
</feature>
<proteinExistence type="inferred from homology"/>
<comment type="similarity">
    <text evidence="2">Belongs to the FAM20 family.</text>
</comment>
<evidence type="ECO:0000256" key="3">
    <source>
        <dbReference type="ARBA" id="ARBA00023034"/>
    </source>
</evidence>
<dbReference type="EMBL" id="JAODUP010000120">
    <property type="protein sequence ID" value="KAK2161158.1"/>
    <property type="molecule type" value="Genomic_DNA"/>
</dbReference>
<dbReference type="InterPro" id="IPR024869">
    <property type="entry name" value="FAM20"/>
</dbReference>
<evidence type="ECO:0000256" key="9">
    <source>
        <dbReference type="SAM" id="MobiDB-lite"/>
    </source>
</evidence>
<keyword evidence="12" id="KW-1185">Reference proteome</keyword>
<evidence type="ECO:0000256" key="1">
    <source>
        <dbReference type="ARBA" id="ARBA00004555"/>
    </source>
</evidence>
<evidence type="ECO:0000256" key="5">
    <source>
        <dbReference type="ARBA" id="ARBA00023180"/>
    </source>
</evidence>
<name>A0AAD9JZ62_9ANNE</name>
<keyword evidence="5" id="KW-0325">Glycoprotein</keyword>
<keyword evidence="7" id="KW-0067">ATP-binding</keyword>
<dbReference type="Pfam" id="PF06702">
    <property type="entry name" value="Fam20C"/>
    <property type="match status" value="1"/>
</dbReference>
<reference evidence="11" key="1">
    <citation type="journal article" date="2023" name="Mol. Biol. Evol.">
        <title>Third-Generation Sequencing Reveals the Adaptive Role of the Epigenome in Three Deep-Sea Polychaetes.</title>
        <authorList>
            <person name="Perez M."/>
            <person name="Aroh O."/>
            <person name="Sun Y."/>
            <person name="Lan Y."/>
            <person name="Juniper S.K."/>
            <person name="Young C.R."/>
            <person name="Angers B."/>
            <person name="Qian P.Y."/>
        </authorList>
    </citation>
    <scope>NUCLEOTIDE SEQUENCE</scope>
    <source>
        <strain evidence="11">P08H-3</strain>
    </source>
</reference>
<protein>
    <recommendedName>
        <fullName evidence="10">FAM20 C-terminal domain-containing protein</fullName>
    </recommendedName>
</protein>
<keyword evidence="3" id="KW-0333">Golgi apparatus</keyword>
<comment type="subcellular location">
    <subcellularLocation>
        <location evidence="1">Golgi apparatus</location>
    </subcellularLocation>
</comment>
<dbReference type="CDD" id="cd10314">
    <property type="entry name" value="FAM20_C"/>
    <property type="match status" value="1"/>
</dbReference>
<dbReference type="AlphaFoldDB" id="A0AAD9JZ62"/>
<dbReference type="GO" id="GO:0005524">
    <property type="term" value="F:ATP binding"/>
    <property type="evidence" value="ECO:0007669"/>
    <property type="project" value="UniProtKB-KW"/>
</dbReference>
<evidence type="ECO:0000259" key="10">
    <source>
        <dbReference type="Pfam" id="PF06702"/>
    </source>
</evidence>
<evidence type="ECO:0000256" key="2">
    <source>
        <dbReference type="ARBA" id="ARBA00006557"/>
    </source>
</evidence>
<organism evidence="11 12">
    <name type="scientific">Paralvinella palmiformis</name>
    <dbReference type="NCBI Taxonomy" id="53620"/>
    <lineage>
        <taxon>Eukaryota</taxon>
        <taxon>Metazoa</taxon>
        <taxon>Spiralia</taxon>
        <taxon>Lophotrochozoa</taxon>
        <taxon>Annelida</taxon>
        <taxon>Polychaeta</taxon>
        <taxon>Sedentaria</taxon>
        <taxon>Canalipalpata</taxon>
        <taxon>Terebellida</taxon>
        <taxon>Terebelliformia</taxon>
        <taxon>Alvinellidae</taxon>
        <taxon>Paralvinella</taxon>
    </lineage>
</organism>
<evidence type="ECO:0000256" key="6">
    <source>
        <dbReference type="PIRSR" id="PIRSR624869-1"/>
    </source>
</evidence>
<dbReference type="InterPro" id="IPR009581">
    <property type="entry name" value="FAM20_C"/>
</dbReference>
<sequence length="578" mass="66235">MKLKLRVWICAVALIAATVITFLLSAANLEPTVDDPEYIIRQAEDRLNHVYGEFGAGGDNVDILIKALIRLTKHSSGEELVAKWPPSGETKRSGTGERPLHVEIAQKLLRDRSFNVAENVEVLIKLGKTLEKSVQKSGVGRNESGEAFRDETSREVYSDGSRRLDEGEANSGFGRYPEFRLNDEIVTAFSQHIASRMDTHKRLRRIGSMHLTYQVHKGKKLHNWQLWQNGIGKKRLYDGTSPLIDELLKDMTYGRITGMSTMADYGTQIKLVFKYDDKSQALFKPMRWRRDQERDPNLFYFDDFERHHAEIAAFHLDRLMEFYRVPPNVGRFINITADIEPFASKSFLRTLFTSPAGNKCFYGKCDYYCDSGHPVCGKPDVIEGSLAAWLPFTSKLVKKTWENPWKRSYSKFRTADWEHDPDYCEEVKVTKPYNNGRRLLDLIDITIFDYLAGNQDRHHYHTFKLFGNNSSPVLYDNGRGFGWIIYDDRSILTPLIQCCEIRFSTLVKLMRFETGPKKLGVLMAESLNRDPLSSGPNGLILSDGHLKALDRRVSRILDTVWDCVRRNGITKVVLDDGI</sequence>
<feature type="binding site" evidence="7">
    <location>
        <begin position="387"/>
        <end position="390"/>
    </location>
    <ligand>
        <name>ATP</name>
        <dbReference type="ChEBI" id="CHEBI:30616"/>
    </ligand>
</feature>
<dbReference type="PANTHER" id="PTHR12450">
    <property type="entry name" value="DENTIN MATRIX PROTEIN 4 PROTEIN FAM20"/>
    <property type="match status" value="1"/>
</dbReference>
<dbReference type="PANTHER" id="PTHR12450:SF22">
    <property type="entry name" value="EXTRACELLULAR SERINE_THREONINE PROTEIN CG31145"/>
    <property type="match status" value="1"/>
</dbReference>
<dbReference type="Proteomes" id="UP001208570">
    <property type="component" value="Unassembled WGS sequence"/>
</dbReference>
<feature type="active site" evidence="6">
    <location>
        <position position="456"/>
    </location>
</feature>
<feature type="compositionally biased region" description="Basic and acidic residues" evidence="9">
    <location>
        <begin position="143"/>
        <end position="163"/>
    </location>
</feature>
<dbReference type="GO" id="GO:0005794">
    <property type="term" value="C:Golgi apparatus"/>
    <property type="evidence" value="ECO:0007669"/>
    <property type="project" value="UniProtKB-SubCell"/>
</dbReference>
<evidence type="ECO:0000313" key="12">
    <source>
        <dbReference type="Proteomes" id="UP001208570"/>
    </source>
</evidence>
<dbReference type="GO" id="GO:0016773">
    <property type="term" value="F:phosphotransferase activity, alcohol group as acceptor"/>
    <property type="evidence" value="ECO:0007669"/>
    <property type="project" value="TreeGrafter"/>
</dbReference>
<keyword evidence="8" id="KW-0464">Manganese</keyword>
<comment type="cofactor">
    <cofactor evidence="8">
        <name>Mn(2+)</name>
        <dbReference type="ChEBI" id="CHEBI:29035"/>
    </cofactor>
</comment>
<dbReference type="GO" id="GO:0046872">
    <property type="term" value="F:metal ion binding"/>
    <property type="evidence" value="ECO:0007669"/>
    <property type="project" value="UniProtKB-KW"/>
</dbReference>
<keyword evidence="8" id="KW-0479">Metal-binding</keyword>
<evidence type="ECO:0000256" key="8">
    <source>
        <dbReference type="PIRSR" id="PIRSR624869-3"/>
    </source>
</evidence>
<feature type="binding site" evidence="7">
    <location>
        <position position="284"/>
    </location>
    <ligand>
        <name>ATP</name>
        <dbReference type="ChEBI" id="CHEBI:30616"/>
    </ligand>
</feature>
<evidence type="ECO:0000256" key="7">
    <source>
        <dbReference type="PIRSR" id="PIRSR624869-2"/>
    </source>
</evidence>
<feature type="domain" description="FAM20 C-terminal" evidence="10">
    <location>
        <begin position="351"/>
        <end position="572"/>
    </location>
</feature>
<feature type="binding site" evidence="7">
    <location>
        <position position="268"/>
    </location>
    <ligand>
        <name>ATP</name>
        <dbReference type="ChEBI" id="CHEBI:30616"/>
    </ligand>
</feature>
<keyword evidence="4" id="KW-1015">Disulfide bond</keyword>
<feature type="binding site" evidence="8">
    <location>
        <position position="305"/>
    </location>
    <ligand>
        <name>Mn(2+)</name>
        <dbReference type="ChEBI" id="CHEBI:29035"/>
    </ligand>
</feature>
<evidence type="ECO:0000313" key="11">
    <source>
        <dbReference type="EMBL" id="KAK2161158.1"/>
    </source>
</evidence>
<accession>A0AAD9JZ62</accession>
<feature type="binding site" evidence="7">
    <location>
        <position position="476"/>
    </location>
    <ligand>
        <name>ATP</name>
        <dbReference type="ChEBI" id="CHEBI:30616"/>
    </ligand>
</feature>
<keyword evidence="7" id="KW-0547">Nucleotide-binding</keyword>
<gene>
    <name evidence="11" type="ORF">LSH36_120g01025</name>
</gene>
<feature type="region of interest" description="Disordered" evidence="9">
    <location>
        <begin position="135"/>
        <end position="163"/>
    </location>
</feature>
<comment type="caution">
    <text evidence="11">The sequence shown here is derived from an EMBL/GenBank/DDBJ whole genome shotgun (WGS) entry which is preliminary data.</text>
</comment>
<feature type="binding site" evidence="7">
    <location>
        <position position="305"/>
    </location>
    <ligand>
        <name>ATP</name>
        <dbReference type="ChEBI" id="CHEBI:30616"/>
    </ligand>
</feature>
<evidence type="ECO:0000256" key="4">
    <source>
        <dbReference type="ARBA" id="ARBA00023157"/>
    </source>
</evidence>